<dbReference type="Gene3D" id="3.40.50.1820">
    <property type="entry name" value="alpha/beta hydrolase"/>
    <property type="match status" value="1"/>
</dbReference>
<feature type="region of interest" description="Disordered" evidence="1">
    <location>
        <begin position="326"/>
        <end position="356"/>
    </location>
</feature>
<evidence type="ECO:0000256" key="1">
    <source>
        <dbReference type="SAM" id="MobiDB-lite"/>
    </source>
</evidence>
<comment type="caution">
    <text evidence="2">The sequence shown here is derived from an EMBL/GenBank/DDBJ whole genome shotgun (WGS) entry which is preliminary data.</text>
</comment>
<feature type="compositionally biased region" description="Low complexity" evidence="1">
    <location>
        <begin position="1118"/>
        <end position="1132"/>
    </location>
</feature>
<feature type="region of interest" description="Disordered" evidence="1">
    <location>
        <begin position="1"/>
        <end position="23"/>
    </location>
</feature>
<feature type="compositionally biased region" description="Gly residues" evidence="1">
    <location>
        <begin position="1191"/>
        <end position="1201"/>
    </location>
</feature>
<name>A0A150H0A5_GONPE</name>
<feature type="region of interest" description="Disordered" evidence="1">
    <location>
        <begin position="593"/>
        <end position="637"/>
    </location>
</feature>
<dbReference type="Proteomes" id="UP000075714">
    <property type="component" value="Unassembled WGS sequence"/>
</dbReference>
<dbReference type="EMBL" id="LSYV01000003">
    <property type="protein sequence ID" value="KXZ55505.1"/>
    <property type="molecule type" value="Genomic_DNA"/>
</dbReference>
<evidence type="ECO:0000313" key="2">
    <source>
        <dbReference type="EMBL" id="KXZ55505.1"/>
    </source>
</evidence>
<gene>
    <name evidence="2" type="ORF">GPECTOR_2g1054</name>
</gene>
<dbReference type="PANTHER" id="PTHR48202:SF1">
    <property type="entry name" value="ALPHA_BETA-HYDROLASES SUPERFAMILY PROTEIN"/>
    <property type="match status" value="1"/>
</dbReference>
<dbReference type="InterPro" id="IPR029058">
    <property type="entry name" value="AB_hydrolase_fold"/>
</dbReference>
<evidence type="ECO:0008006" key="4">
    <source>
        <dbReference type="Google" id="ProtNLM"/>
    </source>
</evidence>
<feature type="compositionally biased region" description="Low complexity" evidence="1">
    <location>
        <begin position="612"/>
        <end position="637"/>
    </location>
</feature>
<feature type="compositionally biased region" description="Basic and acidic residues" evidence="1">
    <location>
        <begin position="286"/>
        <end position="302"/>
    </location>
</feature>
<dbReference type="SUPFAM" id="SSF53474">
    <property type="entry name" value="alpha/beta-Hydrolases"/>
    <property type="match status" value="1"/>
</dbReference>
<dbReference type="PANTHER" id="PTHR48202">
    <property type="entry name" value="ALPHA/BETA-HYDROLASES SUPERFAMILY PROTEIN"/>
    <property type="match status" value="1"/>
</dbReference>
<evidence type="ECO:0000313" key="3">
    <source>
        <dbReference type="Proteomes" id="UP000075714"/>
    </source>
</evidence>
<protein>
    <recommendedName>
        <fullName evidence="4">DUF676 domain-containing protein</fullName>
    </recommendedName>
</protein>
<organism evidence="2 3">
    <name type="scientific">Gonium pectorale</name>
    <name type="common">Green alga</name>
    <dbReference type="NCBI Taxonomy" id="33097"/>
    <lineage>
        <taxon>Eukaryota</taxon>
        <taxon>Viridiplantae</taxon>
        <taxon>Chlorophyta</taxon>
        <taxon>core chlorophytes</taxon>
        <taxon>Chlorophyceae</taxon>
        <taxon>CS clade</taxon>
        <taxon>Chlamydomonadales</taxon>
        <taxon>Volvocaceae</taxon>
        <taxon>Gonium</taxon>
    </lineage>
</organism>
<feature type="region of interest" description="Disordered" evidence="1">
    <location>
        <begin position="1090"/>
        <end position="1201"/>
    </location>
</feature>
<dbReference type="OrthoDB" id="5086500at2759"/>
<reference evidence="3" key="1">
    <citation type="journal article" date="2016" name="Nat. Commun.">
        <title>The Gonium pectorale genome demonstrates co-option of cell cycle regulation during the evolution of multicellularity.</title>
        <authorList>
            <person name="Hanschen E.R."/>
            <person name="Marriage T.N."/>
            <person name="Ferris P.J."/>
            <person name="Hamaji T."/>
            <person name="Toyoda A."/>
            <person name="Fujiyama A."/>
            <person name="Neme R."/>
            <person name="Noguchi H."/>
            <person name="Minakuchi Y."/>
            <person name="Suzuki M."/>
            <person name="Kawai-Toyooka H."/>
            <person name="Smith D.R."/>
            <person name="Sparks H."/>
            <person name="Anderson J."/>
            <person name="Bakaric R."/>
            <person name="Luria V."/>
            <person name="Karger A."/>
            <person name="Kirschner M.W."/>
            <person name="Durand P.M."/>
            <person name="Michod R.E."/>
            <person name="Nozaki H."/>
            <person name="Olson B.J."/>
        </authorList>
    </citation>
    <scope>NUCLEOTIDE SEQUENCE [LARGE SCALE GENOMIC DNA]</scope>
    <source>
        <strain evidence="3">NIES-2863</strain>
    </source>
</reference>
<keyword evidence="3" id="KW-1185">Reference proteome</keyword>
<sequence length="1473" mass="145488">MAYPEPAAGATDRSPLLRGGGYNDAADATDGDAAGGGHVLHAVAAAAAAAARGSVDAERALEVLLRDDESAAQVLGRPGAVPRLLSAMAAGRAGGGVSAALASRAAEARLAEEAMTADLRAALDVLRGRGVGSRSGVQRVAAGLLSGWAAGSAANRAKLTGLGLQGALAEVATAVSGSCEGGTCAAELQWELLRLMRVMAEHASAADSHHLACCVLPLLYTAADAAAAADAAMASYAVDTLAAAVRNGGAPVAERVDSSTLPHLLWQLAEGMGARKTLATVAAAAKDADTNEQRGNDGKEHAVASAAAEPAAPKAGRWRLLGLGGGSGKSETVAEGAPQASSAAAPQPPRKPKSDAGVLLIKDPTLVASVAAAVAQLAQSGLLPEAHVPRWRDWLLNIMCADGFELGLGQQPLGPSAARGIAAASAVEPSAAARQAGRACASRGDGAAAGSTGDLPAWLAVPAHGSLKGQVGGPAGPSGTGRMEAEARVGDGLRNGVVAALSALSHTPGSHGLQAAHYWLSRLLSELAARTLPYTSLVYAEGPRDPAALVNAVPVGPSYVRSVAEALERAADAVAEDTHPLPPHLAELDLMGSGLVGRPQSPPSKKQKQQREQAQAQAQQKQQAKQQGQGAALQGAEAAGQHAAVDAGGGGGGAGAADQAAAYRTAAHVVDVVLAERKAADALEALCAIVAPDPAKQRWLLARGVLPLMHRLTRTADDPRVALPESGQPGAEVIERAQAEAEAGSSLLASAAVAAIGTGTATTAQTAATPPPVVISELMSDHEGGPSLCLQRQVARMLALLALLPEAHPSLGSAQVRPGSRTGPSAAAAGTVGAAAGGGGCSGGWHTWLRAAAGSSDCRLSSNATRALLHLAAVRVDAAAATAAAAAPATAAATAPVAAPWGVALATGAAATPPPPVFLDGIHLLDPAAPHHWALVEQAAAARLAAEAPALALLPAVSARATAAVPALTEGKVGAGAAVAAEALPAAYAAAGLAVSRVHPSRDAAVGAPITADVAGGVAGPPTATAGVASVALAFSSTAWATLSYLASRPLVLWGRTTALAGGGGVGDPALMPPPPGLVTAASAAEPLQAAPRGVAASPVPAQCAPPSAGSQGSTGPRAHQALARASAAHAAPPNVGSHGTGASSDASGEGGGGGVPGPGSGLLPAHAVPPYPAPYSDEDEGAGAAATAGGAAGPSGGGSGLEPPTVDVVFVHGIRGGPFITWRKAGVMTRGSAASHMERSACWPSAMLAEDFPGARLLSVEYLAPVSAWEGESLPLEDNVSRVMGQLAAAGVGTGQRPVVFVAHSMGGLLVKEMIARSMDAAEQGAPHASLAASVRGIVFYGTPHFGNNMAAMGWKLRHVPGALPAPSLARLTPGPHLLSLNQRLKQLHDRSAGALRVVSLLEGQPTQLSGVIPRILVVAPDSAYPGFGAALPLPDNDHIDCCKPAGRADPVYAVVRDALRHALRAAAPGGG</sequence>
<feature type="compositionally biased region" description="Gly residues" evidence="1">
    <location>
        <begin position="1149"/>
        <end position="1161"/>
    </location>
</feature>
<proteinExistence type="predicted"/>
<feature type="region of interest" description="Disordered" evidence="1">
    <location>
        <begin position="285"/>
        <end position="311"/>
    </location>
</feature>
<accession>A0A150H0A5</accession>